<dbReference type="RefSeq" id="WP_013505083.1">
    <property type="nucleotide sequence ID" value="NC_014836.1"/>
</dbReference>
<evidence type="ECO:0000259" key="5">
    <source>
        <dbReference type="PROSITE" id="PS51755"/>
    </source>
</evidence>
<organism evidence="6 7">
    <name type="scientific">Desulfurispirillum indicum (strain ATCC BAA-1389 / DSM 22839 / S5)</name>
    <dbReference type="NCBI Taxonomy" id="653733"/>
    <lineage>
        <taxon>Bacteria</taxon>
        <taxon>Pseudomonadati</taxon>
        <taxon>Chrysiogenota</taxon>
        <taxon>Chrysiogenia</taxon>
        <taxon>Chrysiogenales</taxon>
        <taxon>Chrysiogenaceae</taxon>
        <taxon>Desulfurispirillum</taxon>
    </lineage>
</organism>
<reference evidence="6 7" key="1">
    <citation type="submission" date="2010-12" db="EMBL/GenBank/DDBJ databases">
        <title>Complete sequence of Desulfurispirillum indicum S5.</title>
        <authorList>
            <consortium name="US DOE Joint Genome Institute"/>
            <person name="Lucas S."/>
            <person name="Copeland A."/>
            <person name="Lapidus A."/>
            <person name="Cheng J.-F."/>
            <person name="Goodwin L."/>
            <person name="Pitluck S."/>
            <person name="Chertkov O."/>
            <person name="Held B."/>
            <person name="Detter J.C."/>
            <person name="Han C."/>
            <person name="Tapia R."/>
            <person name="Land M."/>
            <person name="Hauser L."/>
            <person name="Kyrpides N."/>
            <person name="Ivanova N."/>
            <person name="Mikhailova N."/>
            <person name="Haggblom M."/>
            <person name="Rauschenbach I."/>
            <person name="Bini E."/>
            <person name="Woyke T."/>
        </authorList>
    </citation>
    <scope>NUCLEOTIDE SEQUENCE [LARGE SCALE GENOMIC DNA]</scope>
    <source>
        <strain evidence="7">ATCC BAA-1389 / DSM 22839 / S5</strain>
    </source>
</reference>
<keyword evidence="1 3" id="KW-0238">DNA-binding</keyword>
<dbReference type="GO" id="GO:0006355">
    <property type="term" value="P:regulation of DNA-templated transcription"/>
    <property type="evidence" value="ECO:0007669"/>
    <property type="project" value="InterPro"/>
</dbReference>
<dbReference type="InterPro" id="IPR001789">
    <property type="entry name" value="Sig_transdc_resp-reg_receiver"/>
</dbReference>
<dbReference type="GO" id="GO:0005829">
    <property type="term" value="C:cytosol"/>
    <property type="evidence" value="ECO:0007669"/>
    <property type="project" value="TreeGrafter"/>
</dbReference>
<dbReference type="CDD" id="cd17536">
    <property type="entry name" value="REC_YesN-like"/>
    <property type="match status" value="1"/>
</dbReference>
<dbReference type="GO" id="GO:0000156">
    <property type="term" value="F:phosphorelay response regulator activity"/>
    <property type="evidence" value="ECO:0007669"/>
    <property type="project" value="TreeGrafter"/>
</dbReference>
<dbReference type="GO" id="GO:0000976">
    <property type="term" value="F:transcription cis-regulatory region binding"/>
    <property type="evidence" value="ECO:0007669"/>
    <property type="project" value="TreeGrafter"/>
</dbReference>
<evidence type="ECO:0000256" key="3">
    <source>
        <dbReference type="PROSITE-ProRule" id="PRU01091"/>
    </source>
</evidence>
<evidence type="ECO:0000256" key="1">
    <source>
        <dbReference type="ARBA" id="ARBA00023125"/>
    </source>
</evidence>
<dbReference type="HOGENOM" id="CLU_000445_30_3_0"/>
<dbReference type="InParanoid" id="E6W068"/>
<dbReference type="Pfam" id="PF00486">
    <property type="entry name" value="Trans_reg_C"/>
    <property type="match status" value="1"/>
</dbReference>
<accession>E6W068</accession>
<evidence type="ECO:0000313" key="6">
    <source>
        <dbReference type="EMBL" id="ADU65194.1"/>
    </source>
</evidence>
<dbReference type="PROSITE" id="PS51755">
    <property type="entry name" value="OMPR_PHOB"/>
    <property type="match status" value="1"/>
</dbReference>
<dbReference type="InterPro" id="IPR011006">
    <property type="entry name" value="CheY-like_superfamily"/>
</dbReference>
<dbReference type="PANTHER" id="PTHR48111">
    <property type="entry name" value="REGULATOR OF RPOS"/>
    <property type="match status" value="1"/>
</dbReference>
<evidence type="ECO:0000259" key="4">
    <source>
        <dbReference type="PROSITE" id="PS50110"/>
    </source>
</evidence>
<proteinExistence type="predicted"/>
<feature type="domain" description="Response regulatory" evidence="4">
    <location>
        <begin position="11"/>
        <end position="125"/>
    </location>
</feature>
<dbReference type="PROSITE" id="PS50110">
    <property type="entry name" value="RESPONSE_REGULATORY"/>
    <property type="match status" value="1"/>
</dbReference>
<dbReference type="Gene3D" id="1.10.10.10">
    <property type="entry name" value="Winged helix-like DNA-binding domain superfamily/Winged helix DNA-binding domain"/>
    <property type="match status" value="1"/>
</dbReference>
<dbReference type="InterPro" id="IPR001867">
    <property type="entry name" value="OmpR/PhoB-type_DNA-bd"/>
</dbReference>
<keyword evidence="7" id="KW-1185">Reference proteome</keyword>
<dbReference type="eggNOG" id="COG0745">
    <property type="taxonomic scope" value="Bacteria"/>
</dbReference>
<dbReference type="Proteomes" id="UP000002572">
    <property type="component" value="Chromosome"/>
</dbReference>
<dbReference type="SMART" id="SM00862">
    <property type="entry name" value="Trans_reg_C"/>
    <property type="match status" value="1"/>
</dbReference>
<dbReference type="InterPro" id="IPR036388">
    <property type="entry name" value="WH-like_DNA-bd_sf"/>
</dbReference>
<dbReference type="InterPro" id="IPR039420">
    <property type="entry name" value="WalR-like"/>
</dbReference>
<dbReference type="SUPFAM" id="SSF46894">
    <property type="entry name" value="C-terminal effector domain of the bipartite response regulators"/>
    <property type="match status" value="1"/>
</dbReference>
<dbReference type="Pfam" id="PF00072">
    <property type="entry name" value="Response_reg"/>
    <property type="match status" value="1"/>
</dbReference>
<evidence type="ECO:0000256" key="2">
    <source>
        <dbReference type="PROSITE-ProRule" id="PRU00169"/>
    </source>
</evidence>
<dbReference type="AlphaFoldDB" id="E6W068"/>
<dbReference type="InterPro" id="IPR016032">
    <property type="entry name" value="Sig_transdc_resp-reg_C-effctor"/>
</dbReference>
<feature type="modified residue" description="4-aspartylphosphate" evidence="2">
    <location>
        <position position="60"/>
    </location>
</feature>
<sequence>MTPLEVVKNLNALYVEDEPLLREETAKLLTRYFAHLHVADNGKSALEIFEREPIHIVITDLKMPVMGGLTLAKEIRRLDSRTPIFITSGYAETEDLLQAVKLNFVDYLLKPIDLSRLRQALVACVEKLEENGELFVRIDDNVSYSALKKNLLVKGSTISLTSKESCLLELLLKKRGSLVSQRMIESVVYGDEEMSEAALKNLLLRLRKKIGHHHIRSVRSMGVILEAPSTQQPPNANRK</sequence>
<dbReference type="SMART" id="SM00448">
    <property type="entry name" value="REC"/>
    <property type="match status" value="1"/>
</dbReference>
<evidence type="ECO:0000313" key="7">
    <source>
        <dbReference type="Proteomes" id="UP000002572"/>
    </source>
</evidence>
<feature type="domain" description="OmpR/PhoB-type" evidence="5">
    <location>
        <begin position="133"/>
        <end position="227"/>
    </location>
</feature>
<dbReference type="KEGG" id="din:Selin_0441"/>
<dbReference type="PANTHER" id="PTHR48111:SF69">
    <property type="entry name" value="RESPONSE REGULATOR RECEIVER"/>
    <property type="match status" value="1"/>
</dbReference>
<dbReference type="Gene3D" id="3.40.50.2300">
    <property type="match status" value="1"/>
</dbReference>
<dbReference type="SUPFAM" id="SSF52172">
    <property type="entry name" value="CheY-like"/>
    <property type="match status" value="1"/>
</dbReference>
<dbReference type="GO" id="GO:0032993">
    <property type="term" value="C:protein-DNA complex"/>
    <property type="evidence" value="ECO:0007669"/>
    <property type="project" value="TreeGrafter"/>
</dbReference>
<feature type="DNA-binding region" description="OmpR/PhoB-type" evidence="3">
    <location>
        <begin position="133"/>
        <end position="227"/>
    </location>
</feature>
<protein>
    <submittedName>
        <fullName evidence="6">Response regulator receiver</fullName>
    </submittedName>
</protein>
<dbReference type="STRING" id="653733.Selin_0441"/>
<keyword evidence="2" id="KW-0597">Phosphoprotein</keyword>
<dbReference type="EMBL" id="CP002432">
    <property type="protein sequence ID" value="ADU65194.1"/>
    <property type="molecule type" value="Genomic_DNA"/>
</dbReference>
<name>E6W068_DESIS</name>
<gene>
    <name evidence="6" type="ordered locus">Selin_0441</name>
</gene>